<dbReference type="Proteomes" id="UP000285060">
    <property type="component" value="Unassembled WGS sequence"/>
</dbReference>
<proteinExistence type="predicted"/>
<comment type="caution">
    <text evidence="2">The sequence shown here is derived from an EMBL/GenBank/DDBJ whole genome shotgun (WGS) entry which is preliminary data.</text>
</comment>
<organism evidence="2 3">
    <name type="scientific">Aphanomyces invadans</name>
    <dbReference type="NCBI Taxonomy" id="157072"/>
    <lineage>
        <taxon>Eukaryota</taxon>
        <taxon>Sar</taxon>
        <taxon>Stramenopiles</taxon>
        <taxon>Oomycota</taxon>
        <taxon>Saprolegniomycetes</taxon>
        <taxon>Saprolegniales</taxon>
        <taxon>Verrucalvaceae</taxon>
        <taxon>Aphanomyces</taxon>
    </lineage>
</organism>
<reference evidence="2 3" key="1">
    <citation type="submission" date="2018-08" db="EMBL/GenBank/DDBJ databases">
        <title>Aphanomyces genome sequencing and annotation.</title>
        <authorList>
            <person name="Minardi D."/>
            <person name="Oidtmann B."/>
            <person name="Van Der Giezen M."/>
            <person name="Studholme D.J."/>
        </authorList>
    </citation>
    <scope>NUCLEOTIDE SEQUENCE [LARGE SCALE GENOMIC DNA]</scope>
    <source>
        <strain evidence="2 3">NJM0002</strain>
    </source>
</reference>
<dbReference type="InterPro" id="IPR020850">
    <property type="entry name" value="GED_dom"/>
</dbReference>
<evidence type="ECO:0000313" key="2">
    <source>
        <dbReference type="EMBL" id="RHY28093.1"/>
    </source>
</evidence>
<dbReference type="VEuPathDB" id="FungiDB:H310_02591"/>
<dbReference type="AlphaFoldDB" id="A0A3R6Z270"/>
<evidence type="ECO:0000313" key="3">
    <source>
        <dbReference type="Proteomes" id="UP000285060"/>
    </source>
</evidence>
<gene>
    <name evidence="2" type="ORF">DYB32_006259</name>
</gene>
<protein>
    <recommendedName>
        <fullName evidence="1">GED domain-containing protein</fullName>
    </recommendedName>
</protein>
<evidence type="ECO:0000259" key="1">
    <source>
        <dbReference type="PROSITE" id="PS51388"/>
    </source>
</evidence>
<feature type="domain" description="GED" evidence="1">
    <location>
        <begin position="47"/>
        <end position="110"/>
    </location>
</feature>
<dbReference type="Gene3D" id="1.20.120.1240">
    <property type="entry name" value="Dynamin, middle domain"/>
    <property type="match status" value="1"/>
</dbReference>
<accession>A0A3R6Z270</accession>
<feature type="non-terminal residue" evidence="2">
    <location>
        <position position="1"/>
    </location>
</feature>
<keyword evidence="3" id="KW-1185">Reference proteome</keyword>
<sequence>YTSSMGACMADKFVGFDNSCAVPIGAVKALVQSHTGFGKLTSEDQQAVELHLAIHAYMKVASERFVDTIPMLLNTKFVEPFLSAMCNELSATTDAVLTRVLADNLADVER</sequence>
<dbReference type="PROSITE" id="PS51388">
    <property type="entry name" value="GED"/>
    <property type="match status" value="1"/>
</dbReference>
<dbReference type="EMBL" id="QUSY01000645">
    <property type="protein sequence ID" value="RHY28093.1"/>
    <property type="molecule type" value="Genomic_DNA"/>
</dbReference>
<name>A0A3R6Z270_9STRA</name>